<dbReference type="AlphaFoldDB" id="A0A5C7ID21"/>
<dbReference type="InterPro" id="IPR008395">
    <property type="entry name" value="Agenet-like_dom"/>
</dbReference>
<organism evidence="2 3">
    <name type="scientific">Acer yangbiense</name>
    <dbReference type="NCBI Taxonomy" id="1000413"/>
    <lineage>
        <taxon>Eukaryota</taxon>
        <taxon>Viridiplantae</taxon>
        <taxon>Streptophyta</taxon>
        <taxon>Embryophyta</taxon>
        <taxon>Tracheophyta</taxon>
        <taxon>Spermatophyta</taxon>
        <taxon>Magnoliopsida</taxon>
        <taxon>eudicotyledons</taxon>
        <taxon>Gunneridae</taxon>
        <taxon>Pentapetalae</taxon>
        <taxon>rosids</taxon>
        <taxon>malvids</taxon>
        <taxon>Sapindales</taxon>
        <taxon>Sapindaceae</taxon>
        <taxon>Hippocastanoideae</taxon>
        <taxon>Acereae</taxon>
        <taxon>Acer</taxon>
    </lineage>
</organism>
<sequence>MTIQVGDLVEISSKEDGYLGSYYVAQVVSPKPAKNKNKFTVEYQTLFSEKDHQKRLREVVHAADVRPCPPPIRVSGFEVMEVVDAYYEEGWWIGRVTGRVGADRYSVYFDSTGDEFEYSRCDLRIHQEWEDGIWVPSQTKNYGFLA</sequence>
<proteinExistence type="predicted"/>
<evidence type="ECO:0000313" key="2">
    <source>
        <dbReference type="EMBL" id="TXG66752.1"/>
    </source>
</evidence>
<evidence type="ECO:0000313" key="3">
    <source>
        <dbReference type="Proteomes" id="UP000323000"/>
    </source>
</evidence>
<reference evidence="3" key="1">
    <citation type="journal article" date="2019" name="Gigascience">
        <title>De novo genome assembly of the endangered Acer yangbiense, a plant species with extremely small populations endemic to Yunnan Province, China.</title>
        <authorList>
            <person name="Yang J."/>
            <person name="Wariss H.M."/>
            <person name="Tao L."/>
            <person name="Zhang R."/>
            <person name="Yun Q."/>
            <person name="Hollingsworth P."/>
            <person name="Dao Z."/>
            <person name="Luo G."/>
            <person name="Guo H."/>
            <person name="Ma Y."/>
            <person name="Sun W."/>
        </authorList>
    </citation>
    <scope>NUCLEOTIDE SEQUENCE [LARGE SCALE GENOMIC DNA]</scope>
    <source>
        <strain evidence="3">cv. Malutang</strain>
    </source>
</reference>
<protein>
    <recommendedName>
        <fullName evidence="1">Agenet domain-containing protein</fullName>
    </recommendedName>
</protein>
<dbReference type="CDD" id="cd20406">
    <property type="entry name" value="Tudor_Agenet_AtDUF_rpt2_4"/>
    <property type="match status" value="1"/>
</dbReference>
<name>A0A5C7ID21_9ROSI</name>
<gene>
    <name evidence="2" type="ORF">EZV62_008027</name>
</gene>
<dbReference type="CDD" id="cd20405">
    <property type="entry name" value="Tudor_Agenet_AtDUF_rpt1_3"/>
    <property type="match status" value="1"/>
</dbReference>
<dbReference type="Pfam" id="PF05641">
    <property type="entry name" value="Agenet"/>
    <property type="match status" value="1"/>
</dbReference>
<evidence type="ECO:0000259" key="1">
    <source>
        <dbReference type="SMART" id="SM00743"/>
    </source>
</evidence>
<comment type="caution">
    <text evidence="2">The sequence shown here is derived from an EMBL/GenBank/DDBJ whole genome shotgun (WGS) entry which is preliminary data.</text>
</comment>
<accession>A0A5C7ID21</accession>
<dbReference type="Proteomes" id="UP000323000">
    <property type="component" value="Chromosome 3"/>
</dbReference>
<keyword evidence="3" id="KW-1185">Reference proteome</keyword>
<dbReference type="PANTHER" id="PTHR31917">
    <property type="entry name" value="AGENET DOMAIN-CONTAINING PROTEIN-RELATED"/>
    <property type="match status" value="1"/>
</dbReference>
<feature type="domain" description="Agenet" evidence="1">
    <location>
        <begin position="75"/>
        <end position="131"/>
    </location>
</feature>
<dbReference type="InterPro" id="IPR014002">
    <property type="entry name" value="Agenet_dom_plant"/>
</dbReference>
<dbReference type="OrthoDB" id="938602at2759"/>
<dbReference type="EMBL" id="VAHF01000003">
    <property type="protein sequence ID" value="TXG66752.1"/>
    <property type="molecule type" value="Genomic_DNA"/>
</dbReference>
<dbReference type="PANTHER" id="PTHR31917:SF148">
    <property type="entry name" value="DUF724 DOMAIN-CONTAINING PROTEIN 2"/>
    <property type="match status" value="1"/>
</dbReference>
<dbReference type="SMART" id="SM00743">
    <property type="entry name" value="Agenet"/>
    <property type="match status" value="2"/>
</dbReference>
<feature type="domain" description="Agenet" evidence="1">
    <location>
        <begin position="1"/>
        <end position="73"/>
    </location>
</feature>